<dbReference type="RefSeq" id="WP_122912051.1">
    <property type="nucleotide sequence ID" value="NZ_RHHT01000003.1"/>
</dbReference>
<dbReference type="AlphaFoldDB" id="A0A3M8DD95"/>
<protein>
    <submittedName>
        <fullName evidence="2">TrmB family transcriptional regulator</fullName>
    </submittedName>
</protein>
<dbReference type="EMBL" id="RHHT01000003">
    <property type="protein sequence ID" value="RNB85541.1"/>
    <property type="molecule type" value="Genomic_DNA"/>
</dbReference>
<dbReference type="CDD" id="cd09124">
    <property type="entry name" value="PLDc_like_TrmB_middle"/>
    <property type="match status" value="1"/>
</dbReference>
<dbReference type="InterPro" id="IPR036388">
    <property type="entry name" value="WH-like_DNA-bd_sf"/>
</dbReference>
<evidence type="ECO:0000313" key="3">
    <source>
        <dbReference type="Proteomes" id="UP000281915"/>
    </source>
</evidence>
<dbReference type="InterPro" id="IPR002831">
    <property type="entry name" value="Tscrpt_reg_TrmB_N"/>
</dbReference>
<dbReference type="Pfam" id="PF01978">
    <property type="entry name" value="TrmB"/>
    <property type="match status" value="1"/>
</dbReference>
<dbReference type="PANTHER" id="PTHR34293">
    <property type="entry name" value="HTH-TYPE TRANSCRIPTIONAL REGULATOR TRMBL2"/>
    <property type="match status" value="1"/>
</dbReference>
<feature type="domain" description="Transcription regulator TrmB N-terminal" evidence="1">
    <location>
        <begin position="5"/>
        <end position="71"/>
    </location>
</feature>
<comment type="caution">
    <text evidence="2">The sequence shown here is derived from an EMBL/GenBank/DDBJ whole genome shotgun (WGS) entry which is preliminary data.</text>
</comment>
<dbReference type="InterPro" id="IPR036390">
    <property type="entry name" value="WH_DNA-bd_sf"/>
</dbReference>
<dbReference type="InterPro" id="IPR051797">
    <property type="entry name" value="TrmB-like"/>
</dbReference>
<name>A0A3M8DD95_9BACL</name>
<sequence>MIEHLKLLGLSDLEARCYLALHDEAGISGYEVAKRVSVSRTNVYAALRSLLEKGIIRQTEADPVLYDAVPIQEVVRYLQSSFDLTAKTLIKELSAPPRSNPSFYNWQGADALQTALHRMIANAREMVIADFFAEDVPVVEQALLQAEERGVTVVLISLGEVATRLTQLFVHKRGDDWPDAEARKFSLLCDSQTAMLGSFGGAIKPAALETTHPAVVAMLKNAFYHDMLMQRIEADFKDELTEKYGEHYEKLLHHFVHEKGWKL</sequence>
<evidence type="ECO:0000313" key="2">
    <source>
        <dbReference type="EMBL" id="RNB85541.1"/>
    </source>
</evidence>
<proteinExistence type="predicted"/>
<reference evidence="2 3" key="1">
    <citation type="submission" date="2018-10" db="EMBL/GenBank/DDBJ databases">
        <title>Phylogenomics of Brevibacillus.</title>
        <authorList>
            <person name="Dunlap C."/>
        </authorList>
    </citation>
    <scope>NUCLEOTIDE SEQUENCE [LARGE SCALE GENOMIC DNA]</scope>
    <source>
        <strain evidence="2 3">JCM 15085</strain>
    </source>
</reference>
<dbReference type="Gene3D" id="1.10.10.10">
    <property type="entry name" value="Winged helix-like DNA-binding domain superfamily/Winged helix DNA-binding domain"/>
    <property type="match status" value="1"/>
</dbReference>
<evidence type="ECO:0000259" key="1">
    <source>
        <dbReference type="Pfam" id="PF01978"/>
    </source>
</evidence>
<organism evidence="2 3">
    <name type="scientific">Brevibacillus panacihumi</name>
    <dbReference type="NCBI Taxonomy" id="497735"/>
    <lineage>
        <taxon>Bacteria</taxon>
        <taxon>Bacillati</taxon>
        <taxon>Bacillota</taxon>
        <taxon>Bacilli</taxon>
        <taxon>Bacillales</taxon>
        <taxon>Paenibacillaceae</taxon>
        <taxon>Brevibacillus</taxon>
    </lineage>
</organism>
<dbReference type="PANTHER" id="PTHR34293:SF1">
    <property type="entry name" value="HTH-TYPE TRANSCRIPTIONAL REGULATOR TRMBL2"/>
    <property type="match status" value="1"/>
</dbReference>
<dbReference type="Proteomes" id="UP000281915">
    <property type="component" value="Unassembled WGS sequence"/>
</dbReference>
<accession>A0A3M8DD95</accession>
<gene>
    <name evidence="2" type="ORF">EDM58_03145</name>
</gene>
<dbReference type="SUPFAM" id="SSF46785">
    <property type="entry name" value="Winged helix' DNA-binding domain"/>
    <property type="match status" value="1"/>
</dbReference>